<evidence type="ECO:0000313" key="2">
    <source>
        <dbReference type="Proteomes" id="UP001529369"/>
    </source>
</evidence>
<evidence type="ECO:0000313" key="1">
    <source>
        <dbReference type="EMBL" id="MDN3563209.1"/>
    </source>
</evidence>
<dbReference type="EMBL" id="JAUFPN010000020">
    <property type="protein sequence ID" value="MDN3563209.1"/>
    <property type="molecule type" value="Genomic_DNA"/>
</dbReference>
<dbReference type="RefSeq" id="WP_290314947.1">
    <property type="nucleotide sequence ID" value="NZ_JAUFPN010000020.1"/>
</dbReference>
<reference evidence="2" key="1">
    <citation type="journal article" date="2019" name="Int. J. Syst. Evol. Microbiol.">
        <title>The Global Catalogue of Microorganisms (GCM) 10K type strain sequencing project: providing services to taxonomists for standard genome sequencing and annotation.</title>
        <authorList>
            <consortium name="The Broad Institute Genomics Platform"/>
            <consortium name="The Broad Institute Genome Sequencing Center for Infectious Disease"/>
            <person name="Wu L."/>
            <person name="Ma J."/>
        </authorList>
    </citation>
    <scope>NUCLEOTIDE SEQUENCE [LARGE SCALE GENOMIC DNA]</scope>
    <source>
        <strain evidence="2">CECT 7131</strain>
    </source>
</reference>
<dbReference type="InterPro" id="IPR052894">
    <property type="entry name" value="AsmA-related"/>
</dbReference>
<gene>
    <name evidence="1" type="ORF">QWZ14_02305</name>
</gene>
<accession>A0ABT8A0H9</accession>
<comment type="caution">
    <text evidence="1">The sequence shown here is derived from an EMBL/GenBank/DDBJ whole genome shotgun (WGS) entry which is preliminary data.</text>
</comment>
<name>A0ABT8A0H9_9PROT</name>
<dbReference type="Proteomes" id="UP001529369">
    <property type="component" value="Unassembled WGS sequence"/>
</dbReference>
<proteinExistence type="predicted"/>
<keyword evidence="2" id="KW-1185">Reference proteome</keyword>
<protein>
    <submittedName>
        <fullName evidence="1">AsmA-like C-terminal region-containing protein</fullName>
    </submittedName>
</protein>
<sequence>MLIRLRQALVVLLALLAVAVPAGILLLGRVDLGGFAAARASAALGREVRLASLRVTPGRWIGLQLEGGWLGNIDGGTAPAMAELGRLEAEVDLLSLLRGPVVVRRLSVDGLQVLLERAPGRRPNWRFGPAAPAERPEAPADRAWLPTLLETRVSHSELVFRTTGGKLLRSRIEAGQLTATGAEAPLRLEAAASYNGMALTLEATLGSIAALRQAGHPFPTDLHFKAGETRLDFSGGMTAPLDVDGAAGRLALRAPDPAAILAIAGTRAEWDASLELAGPFERRGDRWEWRDATGLLDGIPLTAALLRLVEGGGGRPDAITADLGLERADLNKVLGAQRPGRGGDADIPLQLDPAPDPEISAKLAFGTLAYARLRATDVRLAVALQPGRIALDELALTTSGARVSAAGMALDHAGGARIGAEVTMEDADLDALRRDLGLRDLPLSGRLTGEVSVATEGRSLNAAAREARVSAVVAMRQGRIAREVVEMASLDLRLLFRDARGTTPVSCLLGVLDMRGGVGTLAPLRIRAATGTIGGLGSFDLNRRQVDLVIGSLRETTDTFALDIPVRVSGSFASPSIRPAQWSAAGRRTLAERDEVAPLPPRLRAFAEANPCFRAGRR</sequence>
<dbReference type="PANTHER" id="PTHR30441">
    <property type="entry name" value="DUF748 DOMAIN-CONTAINING PROTEIN"/>
    <property type="match status" value="1"/>
</dbReference>
<dbReference type="PANTHER" id="PTHR30441:SF4">
    <property type="entry name" value="PROTEIN ASMA"/>
    <property type="match status" value="1"/>
</dbReference>
<organism evidence="1 2">
    <name type="scientific">Paeniroseomonas aquatica</name>
    <dbReference type="NCBI Taxonomy" id="373043"/>
    <lineage>
        <taxon>Bacteria</taxon>
        <taxon>Pseudomonadati</taxon>
        <taxon>Pseudomonadota</taxon>
        <taxon>Alphaproteobacteria</taxon>
        <taxon>Acetobacterales</taxon>
        <taxon>Acetobacteraceae</taxon>
        <taxon>Paeniroseomonas</taxon>
    </lineage>
</organism>